<name>A0AAQ3KPJ3_9LILI</name>
<protein>
    <submittedName>
        <fullName evidence="2">Uncharacterized protein</fullName>
    </submittedName>
</protein>
<dbReference type="AlphaFoldDB" id="A0AAQ3KPJ3"/>
<reference evidence="2 3" key="1">
    <citation type="submission" date="2023-10" db="EMBL/GenBank/DDBJ databases">
        <title>Chromosome-scale genome assembly provides insights into flower coloration mechanisms of Canna indica.</title>
        <authorList>
            <person name="Li C."/>
        </authorList>
    </citation>
    <scope>NUCLEOTIDE SEQUENCE [LARGE SCALE GENOMIC DNA]</scope>
    <source>
        <tissue evidence="2">Flower</tissue>
    </source>
</reference>
<dbReference type="Gene3D" id="2.170.270.10">
    <property type="entry name" value="SET domain"/>
    <property type="match status" value="1"/>
</dbReference>
<dbReference type="PANTHER" id="PTHR33524">
    <property type="entry name" value="C5ORF35"/>
    <property type="match status" value="1"/>
</dbReference>
<proteinExistence type="predicted"/>
<dbReference type="PANTHER" id="PTHR33524:SF1">
    <property type="entry name" value="SET DOMAIN-CONTAINING PROTEIN"/>
    <property type="match status" value="1"/>
</dbReference>
<dbReference type="EMBL" id="CP136895">
    <property type="protein sequence ID" value="WOL09812.1"/>
    <property type="molecule type" value="Genomic_DNA"/>
</dbReference>
<dbReference type="InterPro" id="IPR040415">
    <property type="entry name" value="SETD9"/>
</dbReference>
<sequence length="466" mass="52604">MAFLFRKFQEAVKVLAKSPRFSRDPRHIQYEADINRLFLYTSYNRLGENADENDADEIIDMASKTSVGDQEKQVQENVHFQFKNMCKIMDEILLPDSTDIPNVPNSSPCSQNRPRQSGLSFAVGKGSPSSIGHVIPITRPLTCMELSQCLMDRIGYTPDVKPSQIHHEEAGQGLFLNGEAEIGSIIAIYPGLIYSPAHYRYIPGYPRVDASNSYLITRYDGTVINGQPWGSGGETRQVWDGFCHSQHKAHTSETINRGSDRIWRMLSKPLEAHRRGTTGEVLERRNPLAFGHFANHPPKGIAPNVMVCPYDFPLTEKDMRVYVPNLVFGHEGSVTMKRFGTFWFSSGSSTNHDGLSPVLKTLILVATRALCNEELFLNYRLSNQKRRPSWYTPVDEEEDKRSYSLFVFLLELVTYPGCNAAFFDHTVGARNGKLEMLIVAAKYHVRSPYHGRPIFLVPLLSAPSKL</sequence>
<accession>A0AAQ3KPJ3</accession>
<gene>
    <name evidence="2" type="ORF">Cni_G18565</name>
</gene>
<dbReference type="Proteomes" id="UP001327560">
    <property type="component" value="Chromosome 6"/>
</dbReference>
<evidence type="ECO:0000313" key="3">
    <source>
        <dbReference type="Proteomes" id="UP001327560"/>
    </source>
</evidence>
<organism evidence="2 3">
    <name type="scientific">Canna indica</name>
    <name type="common">Indian-shot</name>
    <dbReference type="NCBI Taxonomy" id="4628"/>
    <lineage>
        <taxon>Eukaryota</taxon>
        <taxon>Viridiplantae</taxon>
        <taxon>Streptophyta</taxon>
        <taxon>Embryophyta</taxon>
        <taxon>Tracheophyta</taxon>
        <taxon>Spermatophyta</taxon>
        <taxon>Magnoliopsida</taxon>
        <taxon>Liliopsida</taxon>
        <taxon>Zingiberales</taxon>
        <taxon>Cannaceae</taxon>
        <taxon>Canna</taxon>
    </lineage>
</organism>
<dbReference type="CDD" id="cd10537">
    <property type="entry name" value="SET_SETD9"/>
    <property type="match status" value="1"/>
</dbReference>
<feature type="region of interest" description="Disordered" evidence="1">
    <location>
        <begin position="104"/>
        <end position="124"/>
    </location>
</feature>
<evidence type="ECO:0000313" key="2">
    <source>
        <dbReference type="EMBL" id="WOL09812.1"/>
    </source>
</evidence>
<feature type="compositionally biased region" description="Polar residues" evidence="1">
    <location>
        <begin position="104"/>
        <end position="119"/>
    </location>
</feature>
<keyword evidence="3" id="KW-1185">Reference proteome</keyword>
<dbReference type="InterPro" id="IPR046341">
    <property type="entry name" value="SET_dom_sf"/>
</dbReference>
<evidence type="ECO:0000256" key="1">
    <source>
        <dbReference type="SAM" id="MobiDB-lite"/>
    </source>
</evidence>